<dbReference type="AlphaFoldDB" id="A0A553PCX9"/>
<dbReference type="PROSITE" id="PS51156">
    <property type="entry name" value="ELM2"/>
    <property type="match status" value="1"/>
</dbReference>
<organism evidence="17 18">
    <name type="scientific">Tigriopus californicus</name>
    <name type="common">Marine copepod</name>
    <dbReference type="NCBI Taxonomy" id="6832"/>
    <lineage>
        <taxon>Eukaryota</taxon>
        <taxon>Metazoa</taxon>
        <taxon>Ecdysozoa</taxon>
        <taxon>Arthropoda</taxon>
        <taxon>Crustacea</taxon>
        <taxon>Multicrustacea</taxon>
        <taxon>Hexanauplia</taxon>
        <taxon>Copepoda</taxon>
        <taxon>Harpacticoida</taxon>
        <taxon>Harpacticidae</taxon>
        <taxon>Tigriopus</taxon>
    </lineage>
</organism>
<dbReference type="STRING" id="6832.A0A553PCX9"/>
<evidence type="ECO:0000256" key="2">
    <source>
        <dbReference type="ARBA" id="ARBA00022499"/>
    </source>
</evidence>
<evidence type="ECO:0000256" key="10">
    <source>
        <dbReference type="ARBA" id="ARBA00023125"/>
    </source>
</evidence>
<keyword evidence="18" id="KW-1185">Reference proteome</keyword>
<evidence type="ECO:0000259" key="14">
    <source>
        <dbReference type="PROSITE" id="PS51038"/>
    </source>
</evidence>
<dbReference type="Proteomes" id="UP000318571">
    <property type="component" value="Chromosome 2"/>
</dbReference>
<evidence type="ECO:0000256" key="6">
    <source>
        <dbReference type="ARBA" id="ARBA00022833"/>
    </source>
</evidence>
<feature type="compositionally biased region" description="Pro residues" evidence="13">
    <location>
        <begin position="641"/>
        <end position="666"/>
    </location>
</feature>
<name>A0A553PCX9_TIGCA</name>
<evidence type="ECO:0000259" key="16">
    <source>
        <dbReference type="PROSITE" id="PS51293"/>
    </source>
</evidence>
<evidence type="ECO:0000256" key="3">
    <source>
        <dbReference type="ARBA" id="ARBA00022553"/>
    </source>
</evidence>
<dbReference type="InterPro" id="IPR001025">
    <property type="entry name" value="BAH_dom"/>
</dbReference>
<proteinExistence type="predicted"/>
<comment type="subcellular location">
    <subcellularLocation>
        <location evidence="1">Nucleus</location>
    </subcellularLocation>
</comment>
<gene>
    <name evidence="17" type="ORF">TCAL_07126</name>
</gene>
<dbReference type="InterPro" id="IPR000949">
    <property type="entry name" value="ELM2_dom"/>
</dbReference>
<evidence type="ECO:0000259" key="15">
    <source>
        <dbReference type="PROSITE" id="PS51156"/>
    </source>
</evidence>
<keyword evidence="7" id="KW-0832">Ubl conjugation</keyword>
<dbReference type="InterPro" id="IPR009057">
    <property type="entry name" value="Homeodomain-like_sf"/>
</dbReference>
<evidence type="ECO:0000256" key="13">
    <source>
        <dbReference type="SAM" id="MobiDB-lite"/>
    </source>
</evidence>
<evidence type="ECO:0000256" key="11">
    <source>
        <dbReference type="ARBA" id="ARBA00023163"/>
    </source>
</evidence>
<feature type="domain" description="BAH" evidence="14">
    <location>
        <begin position="130"/>
        <end position="267"/>
    </location>
</feature>
<dbReference type="InterPro" id="IPR002951">
    <property type="entry name" value="Atrophin-like"/>
</dbReference>
<dbReference type="Gene3D" id="3.30.50.10">
    <property type="entry name" value="Erythroid Transcription Factor GATA-1, subunit A"/>
    <property type="match status" value="1"/>
</dbReference>
<dbReference type="PROSITE" id="PS51293">
    <property type="entry name" value="SANT"/>
    <property type="match status" value="1"/>
</dbReference>
<dbReference type="GO" id="GO:0005634">
    <property type="term" value="C:nucleus"/>
    <property type="evidence" value="ECO:0007669"/>
    <property type="project" value="UniProtKB-SubCell"/>
</dbReference>
<sequence length="1100" mass="123759">MSRANRPEEPDSAEASPKNHHHHHSDHGHGGESSAASPADDAMTGGKEDEDETESKTHEDEDEEGRRRGRLAKEGGEDELEEEGEEGEGGDDDNGEIVEMNVGKRPYHGKVWKKAGNGEVMKYHCLTHAKDYTPGEAVYIESQRPDQPYYICQIQDLKMSKRDTLMVHIKWFYRTSEVPEQVYQLLIQDRHIESAGSRRLMNESMYRTRELFISEMTDIYPASVLRGKCVVHHCMDLKALKEFHPEEDVFFYTLSYNPETRRLASTQGEIRVGASHQAKLPEYKGQVPIERRPEPWGEEIAWCPERIHDHDLLMFLRAARSMAAFAAMCDGGSPEEGISAASRDGITAQAIRTLHECDYDTGKALQSLLKTPFPEDIFRRWHEEEVKCFIKGLRLHGKNFFKIRAEFLPEKDTAELIEFYYFWKKTTGAANNRPRGRRHRPAVMRRIKGGKGATKSMKDDPTDLSSCSEAEDNDKVEVKKDPDEMSPYYCRHCFTTSSKDWHHGGKEKLLLCAECRIYFKRYAELPNLEGHKFIEDEEDEPEIEEPLAVKKEEPQSPPHAPTPLLDDTSKDELNLNAIEEDSKEPLGLSGVSLPTDPVDLKAEPPQPALGNLKSPIPTLGGASQPGHSRPLPTGLHHVTPQQPPQPQPQSQPQPQLPQQHQPPPPTSLLMQPQHPPPPSQQSQHVPHQQPIQQHQPTTPQHQPPPSQPLQQPQQHLQQQIQQQQQQQQQVPQQLMQPQLQQPQQQQQHPPPPAAHTNTDIQVLGERAAARSPATPGTAPPPPAHHSALSAPPPPPRKDTPPPKPDGSECHRSQSAIFTRMWNRGEGNSCSRTDMIFKPVPDSKLARKREERIRKANEREEALKVESVKRSHMEMQGMHSPHHPLFSPNDPYGKGPPHHRPSPFPPGHPMSAEMERRDHELRMSLGAPPVSRASMYPPGFGPAPPPSPHQGLMQAAAAENRRFEEMAARASAERQYAERMNALATDPLVRLQMAGVTPEMPGPFHPSHYGPLGPLTSSAGLSRPPNGLDQRFRSPADMLMRPGGYHHHLPPSHEMLQRQLLMEREHSIIAAHQSVAAAAHMAQQEELFRMEQARAAAASRQ</sequence>
<comment type="caution">
    <text evidence="17">The sequence shown here is derived from an EMBL/GenBank/DDBJ whole genome shotgun (WGS) entry which is preliminary data.</text>
</comment>
<dbReference type="InterPro" id="IPR017884">
    <property type="entry name" value="SANT_dom"/>
</dbReference>
<feature type="domain" description="SANT" evidence="16">
    <location>
        <begin position="376"/>
        <end position="428"/>
    </location>
</feature>
<dbReference type="SUPFAM" id="SSF57716">
    <property type="entry name" value="Glucocorticoid receptor-like (DNA-binding domain)"/>
    <property type="match status" value="1"/>
</dbReference>
<dbReference type="Pfam" id="PF01448">
    <property type="entry name" value="ELM2"/>
    <property type="match status" value="1"/>
</dbReference>
<dbReference type="GO" id="GO:0003714">
    <property type="term" value="F:transcription corepressor activity"/>
    <property type="evidence" value="ECO:0007669"/>
    <property type="project" value="TreeGrafter"/>
</dbReference>
<dbReference type="InterPro" id="IPR043151">
    <property type="entry name" value="BAH_sf"/>
</dbReference>
<evidence type="ECO:0000256" key="4">
    <source>
        <dbReference type="ARBA" id="ARBA00022723"/>
    </source>
</evidence>
<dbReference type="GO" id="GO:0008270">
    <property type="term" value="F:zinc ion binding"/>
    <property type="evidence" value="ECO:0007669"/>
    <property type="project" value="UniProtKB-KW"/>
</dbReference>
<dbReference type="SMART" id="SM01189">
    <property type="entry name" value="ELM2"/>
    <property type="match status" value="1"/>
</dbReference>
<dbReference type="CDD" id="cd11661">
    <property type="entry name" value="SANT_MTA3_like"/>
    <property type="match status" value="1"/>
</dbReference>
<keyword evidence="11" id="KW-0804">Transcription</keyword>
<evidence type="ECO:0000256" key="9">
    <source>
        <dbReference type="ARBA" id="ARBA00023015"/>
    </source>
</evidence>
<dbReference type="GO" id="GO:0003682">
    <property type="term" value="F:chromatin binding"/>
    <property type="evidence" value="ECO:0007669"/>
    <property type="project" value="InterPro"/>
</dbReference>
<dbReference type="EMBL" id="VCGU01000005">
    <property type="protein sequence ID" value="TRY75535.1"/>
    <property type="molecule type" value="Genomic_DNA"/>
</dbReference>
<dbReference type="Pfam" id="PF00320">
    <property type="entry name" value="GATA"/>
    <property type="match status" value="1"/>
</dbReference>
<evidence type="ECO:0000256" key="5">
    <source>
        <dbReference type="ARBA" id="ARBA00022771"/>
    </source>
</evidence>
<dbReference type="GO" id="GO:0043565">
    <property type="term" value="F:sequence-specific DNA binding"/>
    <property type="evidence" value="ECO:0007669"/>
    <property type="project" value="InterPro"/>
</dbReference>
<evidence type="ECO:0000313" key="17">
    <source>
        <dbReference type="EMBL" id="TRY75535.1"/>
    </source>
</evidence>
<keyword evidence="4" id="KW-0479">Metal-binding</keyword>
<reference evidence="17 18" key="1">
    <citation type="journal article" date="2018" name="Nat. Ecol. Evol.">
        <title>Genomic signatures of mitonuclear coevolution across populations of Tigriopus californicus.</title>
        <authorList>
            <person name="Barreto F.S."/>
            <person name="Watson E.T."/>
            <person name="Lima T.G."/>
            <person name="Willett C.S."/>
            <person name="Edmands S."/>
            <person name="Li W."/>
            <person name="Burton R.S."/>
        </authorList>
    </citation>
    <scope>NUCLEOTIDE SEQUENCE [LARGE SCALE GENOMIC DNA]</scope>
    <source>
        <strain evidence="17 18">San Diego</strain>
    </source>
</reference>
<keyword evidence="8" id="KW-0007">Acetylation</keyword>
<feature type="region of interest" description="Disordered" evidence="13">
    <location>
        <begin position="1"/>
        <end position="98"/>
    </location>
</feature>
<protein>
    <recommendedName>
        <fullName evidence="19">Arginine-glutamic acid dipeptide repeats protein</fullName>
    </recommendedName>
</protein>
<dbReference type="Gene3D" id="2.30.30.490">
    <property type="match status" value="1"/>
</dbReference>
<dbReference type="Gene3D" id="4.10.1240.50">
    <property type="match status" value="1"/>
</dbReference>
<feature type="domain" description="ELM2" evidence="15">
    <location>
        <begin position="268"/>
        <end position="372"/>
    </location>
</feature>
<dbReference type="SMART" id="SM00401">
    <property type="entry name" value="ZnF_GATA"/>
    <property type="match status" value="1"/>
</dbReference>
<dbReference type="FunFam" id="1.10.10.60:FF:000012">
    <property type="entry name" value="Metastasis-associated 1 family, member 3"/>
    <property type="match status" value="1"/>
</dbReference>
<feature type="region of interest" description="Disordered" evidence="13">
    <location>
        <begin position="876"/>
        <end position="910"/>
    </location>
</feature>
<feature type="region of interest" description="Disordered" evidence="13">
    <location>
        <begin position="449"/>
        <end position="481"/>
    </location>
</feature>
<evidence type="ECO:0008006" key="19">
    <source>
        <dbReference type="Google" id="ProtNLM"/>
    </source>
</evidence>
<dbReference type="SMART" id="SM00717">
    <property type="entry name" value="SANT"/>
    <property type="match status" value="1"/>
</dbReference>
<dbReference type="Gene3D" id="1.10.10.60">
    <property type="entry name" value="Homeodomain-like"/>
    <property type="match status" value="1"/>
</dbReference>
<feature type="compositionally biased region" description="Low complexity" evidence="13">
    <location>
        <begin position="708"/>
        <end position="747"/>
    </location>
</feature>
<dbReference type="Pfam" id="PF03154">
    <property type="entry name" value="Atrophin-1"/>
    <property type="match status" value="1"/>
</dbReference>
<keyword evidence="2" id="KW-1017">Isopeptide bond</keyword>
<feature type="compositionally biased region" description="Acidic residues" evidence="13">
    <location>
        <begin position="76"/>
        <end position="96"/>
    </location>
</feature>
<evidence type="ECO:0000256" key="7">
    <source>
        <dbReference type="ARBA" id="ARBA00022843"/>
    </source>
</evidence>
<dbReference type="PANTHER" id="PTHR13859">
    <property type="entry name" value="ATROPHIN-RELATED"/>
    <property type="match status" value="1"/>
</dbReference>
<evidence type="ECO:0000256" key="12">
    <source>
        <dbReference type="ARBA" id="ARBA00023242"/>
    </source>
</evidence>
<dbReference type="SMART" id="SM00439">
    <property type="entry name" value="BAH"/>
    <property type="match status" value="1"/>
</dbReference>
<dbReference type="FunFam" id="2.30.30.490:FF:000045">
    <property type="entry name" value="Predicted protein"/>
    <property type="match status" value="1"/>
</dbReference>
<dbReference type="SUPFAM" id="SSF46689">
    <property type="entry name" value="Homeodomain-like"/>
    <property type="match status" value="1"/>
</dbReference>
<feature type="region of interest" description="Disordered" evidence="13">
    <location>
        <begin position="548"/>
        <end position="834"/>
    </location>
</feature>
<dbReference type="InterPro" id="IPR001005">
    <property type="entry name" value="SANT/Myb"/>
</dbReference>
<keyword evidence="5" id="KW-0863">Zinc-finger</keyword>
<evidence type="ECO:0000256" key="8">
    <source>
        <dbReference type="ARBA" id="ARBA00022990"/>
    </source>
</evidence>
<keyword evidence="9" id="KW-0805">Transcription regulation</keyword>
<keyword evidence="6" id="KW-0862">Zinc</keyword>
<dbReference type="PANTHER" id="PTHR13859:SF11">
    <property type="entry name" value="GRUNGE, ISOFORM J"/>
    <property type="match status" value="1"/>
</dbReference>
<dbReference type="Pfam" id="PF01426">
    <property type="entry name" value="BAH"/>
    <property type="match status" value="1"/>
</dbReference>
<dbReference type="CDD" id="cd00202">
    <property type="entry name" value="ZnF_GATA"/>
    <property type="match status" value="1"/>
</dbReference>
<feature type="compositionally biased region" description="Basic and acidic residues" evidence="13">
    <location>
        <begin position="795"/>
        <end position="811"/>
    </location>
</feature>
<dbReference type="PROSITE" id="PS51038">
    <property type="entry name" value="BAH"/>
    <property type="match status" value="1"/>
</dbReference>
<accession>A0A553PCX9</accession>
<feature type="compositionally biased region" description="Low complexity" evidence="13">
    <location>
        <begin position="680"/>
        <end position="700"/>
    </location>
</feature>
<keyword evidence="12" id="KW-0539">Nucleus</keyword>
<evidence type="ECO:0000313" key="18">
    <source>
        <dbReference type="Proteomes" id="UP000318571"/>
    </source>
</evidence>
<dbReference type="InterPro" id="IPR013088">
    <property type="entry name" value="Znf_NHR/GATA"/>
</dbReference>
<keyword evidence="3" id="KW-0597">Phosphoprotein</keyword>
<keyword evidence="10" id="KW-0238">DNA-binding</keyword>
<dbReference type="InterPro" id="IPR000679">
    <property type="entry name" value="Znf_GATA"/>
</dbReference>
<evidence type="ECO:0000256" key="1">
    <source>
        <dbReference type="ARBA" id="ARBA00004123"/>
    </source>
</evidence>